<name>A0A9D4ZTJ3_ADICA</name>
<dbReference type="PANTHER" id="PTHR15907">
    <property type="entry name" value="DUF614 FAMILY PROTEIN-RELATED"/>
    <property type="match status" value="1"/>
</dbReference>
<keyword evidence="2" id="KW-0472">Membrane</keyword>
<feature type="transmembrane region" description="Helical" evidence="2">
    <location>
        <begin position="134"/>
        <end position="154"/>
    </location>
</feature>
<organism evidence="3 4">
    <name type="scientific">Adiantum capillus-veneris</name>
    <name type="common">Maidenhair fern</name>
    <dbReference type="NCBI Taxonomy" id="13818"/>
    <lineage>
        <taxon>Eukaryota</taxon>
        <taxon>Viridiplantae</taxon>
        <taxon>Streptophyta</taxon>
        <taxon>Embryophyta</taxon>
        <taxon>Tracheophyta</taxon>
        <taxon>Polypodiopsida</taxon>
        <taxon>Polypodiidae</taxon>
        <taxon>Polypodiales</taxon>
        <taxon>Pteridineae</taxon>
        <taxon>Pteridaceae</taxon>
        <taxon>Vittarioideae</taxon>
        <taxon>Adiantum</taxon>
    </lineage>
</organism>
<dbReference type="AlphaFoldDB" id="A0A9D4ZTJ3"/>
<evidence type="ECO:0000313" key="4">
    <source>
        <dbReference type="Proteomes" id="UP000886520"/>
    </source>
</evidence>
<reference evidence="3" key="1">
    <citation type="submission" date="2021-01" db="EMBL/GenBank/DDBJ databases">
        <title>Adiantum capillus-veneris genome.</title>
        <authorList>
            <person name="Fang Y."/>
            <person name="Liao Q."/>
        </authorList>
    </citation>
    <scope>NUCLEOTIDE SEQUENCE</scope>
    <source>
        <strain evidence="3">H3</strain>
        <tissue evidence="3">Leaf</tissue>
    </source>
</reference>
<keyword evidence="2" id="KW-0812">Transmembrane</keyword>
<gene>
    <name evidence="3" type="ORF">GOP47_0000959</name>
</gene>
<proteinExistence type="predicted"/>
<dbReference type="OrthoDB" id="1045822at2759"/>
<keyword evidence="4" id="KW-1185">Reference proteome</keyword>
<dbReference type="InterPro" id="IPR006461">
    <property type="entry name" value="PLAC_motif_containing"/>
</dbReference>
<feature type="region of interest" description="Disordered" evidence="1">
    <location>
        <begin position="213"/>
        <end position="234"/>
    </location>
</feature>
<protein>
    <recommendedName>
        <fullName evidence="5">Cell number regulator 6</fullName>
    </recommendedName>
</protein>
<feature type="transmembrane region" description="Helical" evidence="2">
    <location>
        <begin position="105"/>
        <end position="128"/>
    </location>
</feature>
<evidence type="ECO:0008006" key="5">
    <source>
        <dbReference type="Google" id="ProtNLM"/>
    </source>
</evidence>
<comment type="caution">
    <text evidence="3">The sequence shown here is derived from an EMBL/GenBank/DDBJ whole genome shotgun (WGS) entry which is preliminary data.</text>
</comment>
<evidence type="ECO:0000256" key="2">
    <source>
        <dbReference type="SAM" id="Phobius"/>
    </source>
</evidence>
<dbReference type="Pfam" id="PF04749">
    <property type="entry name" value="PLAC8"/>
    <property type="match status" value="1"/>
</dbReference>
<dbReference type="NCBIfam" id="TIGR01571">
    <property type="entry name" value="A_thal_Cys_rich"/>
    <property type="match status" value="1"/>
</dbReference>
<accession>A0A9D4ZTJ3</accession>
<sequence length="234" mass="26303">MATEDGNNPSRYVKLVKEQEASEDIRQGELNQPMPVPELIVHRCSECGQPLPESYEPPRSEPWTTGICGCADDVESFWLGLACPCVLFGRNVQQMREDIPWTTPCTCHAIFVEGGLALAAATLAFHGVNPHTSFLIGEGLLFAWWMCGIYTGLFRQQLQRKYHLQDSPCDPCMVHCCMHWCAICQEHREMKGRLSDDAIEPMTMINPPTHQEMQMPESQQVELVNGKQDNVAAP</sequence>
<dbReference type="Proteomes" id="UP000886520">
    <property type="component" value="Chromosome 1"/>
</dbReference>
<dbReference type="EMBL" id="JABFUD020000001">
    <property type="protein sequence ID" value="KAI5084790.1"/>
    <property type="molecule type" value="Genomic_DNA"/>
</dbReference>
<evidence type="ECO:0000313" key="3">
    <source>
        <dbReference type="EMBL" id="KAI5084790.1"/>
    </source>
</evidence>
<evidence type="ECO:0000256" key="1">
    <source>
        <dbReference type="SAM" id="MobiDB-lite"/>
    </source>
</evidence>
<keyword evidence="2" id="KW-1133">Transmembrane helix</keyword>
<feature type="compositionally biased region" description="Polar residues" evidence="1">
    <location>
        <begin position="213"/>
        <end position="222"/>
    </location>
</feature>